<organism evidence="5 6">
    <name type="scientific">Escallonia rubra</name>
    <dbReference type="NCBI Taxonomy" id="112253"/>
    <lineage>
        <taxon>Eukaryota</taxon>
        <taxon>Viridiplantae</taxon>
        <taxon>Streptophyta</taxon>
        <taxon>Embryophyta</taxon>
        <taxon>Tracheophyta</taxon>
        <taxon>Spermatophyta</taxon>
        <taxon>Magnoliopsida</taxon>
        <taxon>eudicotyledons</taxon>
        <taxon>Gunneridae</taxon>
        <taxon>Pentapetalae</taxon>
        <taxon>asterids</taxon>
        <taxon>campanulids</taxon>
        <taxon>Escalloniales</taxon>
        <taxon>Escalloniaceae</taxon>
        <taxon>Escallonia</taxon>
    </lineage>
</organism>
<keyword evidence="2" id="KW-0227">DNA damage</keyword>
<dbReference type="GO" id="GO:0006974">
    <property type="term" value="P:DNA damage response"/>
    <property type="evidence" value="ECO:0007669"/>
    <property type="project" value="UniProtKB-KW"/>
</dbReference>
<dbReference type="EMBL" id="JAVXUO010002213">
    <property type="protein sequence ID" value="KAK2975284.1"/>
    <property type="molecule type" value="Genomic_DNA"/>
</dbReference>
<feature type="region of interest" description="Disordered" evidence="4">
    <location>
        <begin position="229"/>
        <end position="248"/>
    </location>
</feature>
<dbReference type="InterPro" id="IPR016181">
    <property type="entry name" value="Acyl_CoA_acyltransferase"/>
</dbReference>
<evidence type="ECO:0000256" key="3">
    <source>
        <dbReference type="ARBA" id="ARBA00023242"/>
    </source>
</evidence>
<dbReference type="GO" id="GO:0005634">
    <property type="term" value="C:nucleus"/>
    <property type="evidence" value="ECO:0007669"/>
    <property type="project" value="UniProtKB-SubCell"/>
</dbReference>
<accession>A0AA88U8K9</accession>
<feature type="non-terminal residue" evidence="5">
    <location>
        <position position="646"/>
    </location>
</feature>
<dbReference type="CDD" id="cd04301">
    <property type="entry name" value="NAT_SF"/>
    <property type="match status" value="1"/>
</dbReference>
<keyword evidence="3" id="KW-0539">Nucleus</keyword>
<proteinExistence type="predicted"/>
<protein>
    <recommendedName>
        <fullName evidence="7">N-acetyltransferase domain-containing protein</fullName>
    </recommendedName>
</protein>
<evidence type="ECO:0000256" key="4">
    <source>
        <dbReference type="SAM" id="MobiDB-lite"/>
    </source>
</evidence>
<name>A0AA88U8K9_9ASTE</name>
<evidence type="ECO:0000256" key="1">
    <source>
        <dbReference type="ARBA" id="ARBA00004123"/>
    </source>
</evidence>
<evidence type="ECO:0000256" key="2">
    <source>
        <dbReference type="ARBA" id="ARBA00022763"/>
    </source>
</evidence>
<dbReference type="InterPro" id="IPR051579">
    <property type="entry name" value="DDR_Transcriptional_Reg"/>
</dbReference>
<dbReference type="PANTHER" id="PTHR23196">
    <property type="entry name" value="PAX TRANSCRIPTION ACTIVATION DOMAIN INTERACTING PROTEIN"/>
    <property type="match status" value="1"/>
</dbReference>
<reference evidence="5" key="1">
    <citation type="submission" date="2022-12" db="EMBL/GenBank/DDBJ databases">
        <title>Draft genome assemblies for two species of Escallonia (Escalloniales).</title>
        <authorList>
            <person name="Chanderbali A."/>
            <person name="Dervinis C."/>
            <person name="Anghel I."/>
            <person name="Soltis D."/>
            <person name="Soltis P."/>
            <person name="Zapata F."/>
        </authorList>
    </citation>
    <scope>NUCLEOTIDE SEQUENCE</scope>
    <source>
        <strain evidence="5">UCBG92.1500</strain>
        <tissue evidence="5">Leaf</tissue>
    </source>
</reference>
<evidence type="ECO:0000313" key="6">
    <source>
        <dbReference type="Proteomes" id="UP001187471"/>
    </source>
</evidence>
<dbReference type="PANTHER" id="PTHR23196:SF8">
    <property type="entry name" value="N-ACETYLTRANSFERASE"/>
    <property type="match status" value="1"/>
</dbReference>
<feature type="region of interest" description="Disordered" evidence="4">
    <location>
        <begin position="1"/>
        <end position="31"/>
    </location>
</feature>
<dbReference type="Gene3D" id="3.40.630.30">
    <property type="match status" value="1"/>
</dbReference>
<keyword evidence="6" id="KW-1185">Reference proteome</keyword>
<gene>
    <name evidence="5" type="ORF">RJ640_001133</name>
</gene>
<comment type="caution">
    <text evidence="5">The sequence shown here is derived from an EMBL/GenBank/DDBJ whole genome shotgun (WGS) entry which is preliminary data.</text>
</comment>
<feature type="compositionally biased region" description="Polar residues" evidence="4">
    <location>
        <begin position="1"/>
        <end position="19"/>
    </location>
</feature>
<dbReference type="AlphaFoldDB" id="A0AA88U8K9"/>
<comment type="subcellular location">
    <subcellularLocation>
        <location evidence="1">Nucleus</location>
    </subcellularLocation>
</comment>
<dbReference type="SUPFAM" id="SSF55729">
    <property type="entry name" value="Acyl-CoA N-acyltransferases (Nat)"/>
    <property type="match status" value="1"/>
</dbReference>
<evidence type="ECO:0000313" key="5">
    <source>
        <dbReference type="EMBL" id="KAK2975284.1"/>
    </source>
</evidence>
<evidence type="ECO:0008006" key="7">
    <source>
        <dbReference type="Google" id="ProtNLM"/>
    </source>
</evidence>
<sequence length="646" mass="69909">VIARSSSKQETSPPNQMETPSKSPCPKVPKSKSQGVLNMYVKELPAMNYAANTGKESMFLKRCVSNGISIVVPETLLSLTGAVIASTSPSLISKYCTLLLVSESEESTGEVISAITYQIISADTQYAEIPLAAVSSIHQHKGIGCLMYSELRKRLQNVGICTIFCWGDAESNIFWLKQGFVPVGEVNTKGRAQRLPIKANVRKALCFPGGSTLLVSHINKGSEVNPLQPVKLSIPNKGPGRGKGAEVDPSIRENLTTFGKENSQPEELMKGCCKLIPLDGGDGEMANDLGLSQMEADGDVKHCTCSALCAKKRIWEASHTSLKSKKVKGGHQIDCQFGYGNASRSDRTHDYCLDGSTLDTSRNISLLDITSTNPMANNHLEKDVLEDRNCLRVMMMNISDDAKKSSLTKNIYQFMNLSLAIYLAGVLVVTAIQSSMIIEDLGGTVASDGNEMPFILEDEDYKLKYRIDLKDAMLRAKASPQALLKGYDVCLAAHVHPTVSTLSAIVRSAGGNARVLLPTSSLSVIYVSGKSRKWRNGLFTPEEIIRINHSLHFSQPLKVVLEIVNTPNTCFLIACLALTVYSQVIIPIVEIMNMFPALCGYGVSDSGVSAILPPQGVQCIAPDSGPISKKTFHNPSIPSTEIGFST</sequence>
<dbReference type="Proteomes" id="UP001187471">
    <property type="component" value="Unassembled WGS sequence"/>
</dbReference>